<dbReference type="InterPro" id="IPR006502">
    <property type="entry name" value="PDDEXK-like"/>
</dbReference>
<feature type="compositionally biased region" description="Low complexity" evidence="1">
    <location>
        <begin position="252"/>
        <end position="268"/>
    </location>
</feature>
<dbReference type="Proteomes" id="UP001497516">
    <property type="component" value="Chromosome 3"/>
</dbReference>
<reference evidence="2 3" key="1">
    <citation type="submission" date="2024-04" db="EMBL/GenBank/DDBJ databases">
        <authorList>
            <person name="Fracassetti M."/>
        </authorList>
    </citation>
    <scope>NUCLEOTIDE SEQUENCE [LARGE SCALE GENOMIC DNA]</scope>
</reference>
<proteinExistence type="predicted"/>
<organism evidence="2 3">
    <name type="scientific">Linum trigynum</name>
    <dbReference type="NCBI Taxonomy" id="586398"/>
    <lineage>
        <taxon>Eukaryota</taxon>
        <taxon>Viridiplantae</taxon>
        <taxon>Streptophyta</taxon>
        <taxon>Embryophyta</taxon>
        <taxon>Tracheophyta</taxon>
        <taxon>Spermatophyta</taxon>
        <taxon>Magnoliopsida</taxon>
        <taxon>eudicotyledons</taxon>
        <taxon>Gunneridae</taxon>
        <taxon>Pentapetalae</taxon>
        <taxon>rosids</taxon>
        <taxon>fabids</taxon>
        <taxon>Malpighiales</taxon>
        <taxon>Linaceae</taxon>
        <taxon>Linum</taxon>
    </lineage>
</organism>
<sequence>MCAAAATGEWWGREIVGQIGGGFSHESEHDLALMVSDFLENGGSSGGAESWCSSDSESGLSDLHSLAHKITFYKHSVTRYESELLSLVHSLIVSIKETDLHLVESGSCNASCIRFSLVKLLRFSGYDAAVCSSKWQGAAKVPGGDYEYIDVISLSEAGISERLIIDIDFRSHFEIARAVDSYDRILQLLPVVYVGSLPRLKQYLQVMVDGAKSSLKQNSMPLPPWRSLAYLQAKWQSPYQRLFAPDGRHNLSSSSSSSSSSTSTSSSSDRNWQCGGHLRRLQSSIHYEVEEERLLKPLNNDNNSNRMVKRERRRRFSLLRGGL</sequence>
<evidence type="ECO:0000256" key="1">
    <source>
        <dbReference type="SAM" id="MobiDB-lite"/>
    </source>
</evidence>
<dbReference type="AlphaFoldDB" id="A0AAV2DKX1"/>
<evidence type="ECO:0000313" key="3">
    <source>
        <dbReference type="Proteomes" id="UP001497516"/>
    </source>
</evidence>
<dbReference type="Pfam" id="PF04720">
    <property type="entry name" value="PDDEXK_6"/>
    <property type="match status" value="1"/>
</dbReference>
<evidence type="ECO:0008006" key="4">
    <source>
        <dbReference type="Google" id="ProtNLM"/>
    </source>
</evidence>
<feature type="region of interest" description="Disordered" evidence="1">
    <location>
        <begin position="246"/>
        <end position="274"/>
    </location>
</feature>
<dbReference type="NCBIfam" id="TIGR01615">
    <property type="entry name" value="A_thal_3542"/>
    <property type="match status" value="1"/>
</dbReference>
<evidence type="ECO:0000313" key="2">
    <source>
        <dbReference type="EMBL" id="CAL1374526.1"/>
    </source>
</evidence>
<dbReference type="PANTHER" id="PTHR31579">
    <property type="entry name" value="OS03G0796600 PROTEIN"/>
    <property type="match status" value="1"/>
</dbReference>
<name>A0AAV2DKX1_9ROSI</name>
<accession>A0AAV2DKX1</accession>
<keyword evidence="3" id="KW-1185">Reference proteome</keyword>
<protein>
    <recommendedName>
        <fullName evidence="4">Plant-specific domain TIGR01615 family protein</fullName>
    </recommendedName>
</protein>
<dbReference type="PANTHER" id="PTHR31579:SF39">
    <property type="entry name" value="OS01G0973600 PROTEIN"/>
    <property type="match status" value="1"/>
</dbReference>
<dbReference type="EMBL" id="OZ034816">
    <property type="protein sequence ID" value="CAL1374526.1"/>
    <property type="molecule type" value="Genomic_DNA"/>
</dbReference>
<gene>
    <name evidence="2" type="ORF">LTRI10_LOCUS16386</name>
</gene>